<dbReference type="RefSeq" id="WP_075734509.1">
    <property type="nucleotide sequence ID" value="NZ_CP009249.1"/>
</dbReference>
<feature type="transmembrane region" description="Helical" evidence="1">
    <location>
        <begin position="88"/>
        <end position="110"/>
    </location>
</feature>
<feature type="transmembrane region" description="Helical" evidence="1">
    <location>
        <begin position="47"/>
        <end position="68"/>
    </location>
</feature>
<gene>
    <name evidence="2" type="ORF">CPHO_07285</name>
</gene>
<reference evidence="2 3" key="1">
    <citation type="submission" date="2014-08" db="EMBL/GenBank/DDBJ databases">
        <title>Complete genome sequence of Corynebacterium phocae M408/89/1(T)(=DSM 44612(T)), isolated from the common seal (Phoca vitulina).</title>
        <authorList>
            <person name="Ruckert C."/>
            <person name="Albersmeier A."/>
            <person name="Winkler A."/>
            <person name="Kalinowski J."/>
        </authorList>
    </citation>
    <scope>NUCLEOTIDE SEQUENCE [LARGE SCALE GENOMIC DNA]</scope>
    <source>
        <strain evidence="2 3">M408/89/1</strain>
    </source>
</reference>
<accession>A0A1L7D3I3</accession>
<keyword evidence="3" id="KW-1185">Reference proteome</keyword>
<sequence length="146" mass="15980">MSVHEALEFNQELDRKKADRSWLGRLALAAASAVFAATALLVPQRWYVAMLIGLTLAILGATLVRFVWAPAKLRPASRQSPRAKQAGLNWKLGMAIGVTVFGVQVPGWIRDVSYPVAWYVVVGVAACYFALGYWLWGAYRAAANGE</sequence>
<feature type="transmembrane region" description="Helical" evidence="1">
    <location>
        <begin position="22"/>
        <end position="41"/>
    </location>
</feature>
<dbReference type="EMBL" id="CP009249">
    <property type="protein sequence ID" value="APT92726.1"/>
    <property type="molecule type" value="Genomic_DNA"/>
</dbReference>
<evidence type="ECO:0000313" key="3">
    <source>
        <dbReference type="Proteomes" id="UP000185491"/>
    </source>
</evidence>
<feature type="transmembrane region" description="Helical" evidence="1">
    <location>
        <begin position="116"/>
        <end position="136"/>
    </location>
</feature>
<dbReference type="AlphaFoldDB" id="A0A1L7D3I3"/>
<organism evidence="2 3">
    <name type="scientific">Corynebacterium phocae</name>
    <dbReference type="NCBI Taxonomy" id="161895"/>
    <lineage>
        <taxon>Bacteria</taxon>
        <taxon>Bacillati</taxon>
        <taxon>Actinomycetota</taxon>
        <taxon>Actinomycetes</taxon>
        <taxon>Mycobacteriales</taxon>
        <taxon>Corynebacteriaceae</taxon>
        <taxon>Corynebacterium</taxon>
    </lineage>
</organism>
<keyword evidence="1" id="KW-0812">Transmembrane</keyword>
<keyword evidence="1" id="KW-0472">Membrane</keyword>
<dbReference type="STRING" id="161895.CPHO_07285"/>
<dbReference type="KEGG" id="cpho:CPHO_07285"/>
<keyword evidence="1" id="KW-1133">Transmembrane helix</keyword>
<proteinExistence type="predicted"/>
<protein>
    <submittedName>
        <fullName evidence="2">Uncharacterized protein</fullName>
    </submittedName>
</protein>
<evidence type="ECO:0000256" key="1">
    <source>
        <dbReference type="SAM" id="Phobius"/>
    </source>
</evidence>
<name>A0A1L7D3I3_9CORY</name>
<evidence type="ECO:0000313" key="2">
    <source>
        <dbReference type="EMBL" id="APT92726.1"/>
    </source>
</evidence>
<dbReference type="Proteomes" id="UP000185491">
    <property type="component" value="Chromosome"/>
</dbReference>